<dbReference type="STRING" id="861298.SAMN04488136_13064"/>
<feature type="domain" description="AAA+ ATPase" evidence="8">
    <location>
        <begin position="16"/>
        <end position="195"/>
    </location>
</feature>
<dbReference type="PANTHER" id="PTHR42771:SF2">
    <property type="entry name" value="IRON(3+)-HYDROXAMATE IMPORT ATP-BINDING PROTEIN FHUC"/>
    <property type="match status" value="1"/>
</dbReference>
<keyword evidence="2" id="KW-0813">Transport</keyword>
<dbReference type="EMBL" id="FNDD01000030">
    <property type="protein sequence ID" value="SDH81475.1"/>
    <property type="molecule type" value="Genomic_DNA"/>
</dbReference>
<keyword evidence="5" id="KW-0408">Iron</keyword>
<dbReference type="AlphaFoldDB" id="A0A1G8FHA3"/>
<dbReference type="SMART" id="SM00382">
    <property type="entry name" value="AAA"/>
    <property type="match status" value="1"/>
</dbReference>
<dbReference type="InterPro" id="IPR038729">
    <property type="entry name" value="Rad50/SbcC_AAA"/>
</dbReference>
<dbReference type="PANTHER" id="PTHR42771">
    <property type="entry name" value="IRON(3+)-HYDROXAMATE IMPORT ATP-BINDING PROTEIN FHUC"/>
    <property type="match status" value="1"/>
</dbReference>
<dbReference type="GO" id="GO:0005524">
    <property type="term" value="F:ATP binding"/>
    <property type="evidence" value="ECO:0007669"/>
    <property type="project" value="InterPro"/>
</dbReference>
<name>A0A1G8FHA3_9VIBR</name>
<dbReference type="Proteomes" id="UP000198854">
    <property type="component" value="Unassembled WGS sequence"/>
</dbReference>
<accession>A0A1G8FHA3</accession>
<keyword evidence="3" id="KW-1003">Cell membrane</keyword>
<dbReference type="GO" id="GO:0006826">
    <property type="term" value="P:iron ion transport"/>
    <property type="evidence" value="ECO:0007669"/>
    <property type="project" value="UniProtKB-KW"/>
</dbReference>
<evidence type="ECO:0000313" key="9">
    <source>
        <dbReference type="EMBL" id="SDH81475.1"/>
    </source>
</evidence>
<dbReference type="Pfam" id="PF13476">
    <property type="entry name" value="AAA_23"/>
    <property type="match status" value="1"/>
</dbReference>
<dbReference type="InterPro" id="IPR027417">
    <property type="entry name" value="P-loop_NTPase"/>
</dbReference>
<dbReference type="Gene3D" id="3.40.50.300">
    <property type="entry name" value="P-loop containing nucleotide triphosphate hydrolases"/>
    <property type="match status" value="2"/>
</dbReference>
<dbReference type="OrthoDB" id="9784297at2"/>
<evidence type="ECO:0000256" key="5">
    <source>
        <dbReference type="ARBA" id="ARBA00023004"/>
    </source>
</evidence>
<evidence type="ECO:0000256" key="1">
    <source>
        <dbReference type="ARBA" id="ARBA00004202"/>
    </source>
</evidence>
<keyword evidence="7" id="KW-0472">Membrane</keyword>
<protein>
    <submittedName>
        <fullName evidence="9">Predicted ATPase</fullName>
    </submittedName>
</protein>
<comment type="subcellular location">
    <subcellularLocation>
        <location evidence="1">Cell membrane</location>
        <topology evidence="1">Peripheral membrane protein</topology>
    </subcellularLocation>
</comment>
<proteinExistence type="predicted"/>
<keyword evidence="10" id="KW-1185">Reference proteome</keyword>
<evidence type="ECO:0000259" key="8">
    <source>
        <dbReference type="SMART" id="SM00382"/>
    </source>
</evidence>
<dbReference type="InterPro" id="IPR051535">
    <property type="entry name" value="Siderophore_ABC-ATPase"/>
</dbReference>
<dbReference type="InterPro" id="IPR003593">
    <property type="entry name" value="AAA+_ATPase"/>
</dbReference>
<evidence type="ECO:0000256" key="6">
    <source>
        <dbReference type="ARBA" id="ARBA00023065"/>
    </source>
</evidence>
<organism evidence="9 10">
    <name type="scientific">Vibrio xiamenensis</name>
    <dbReference type="NCBI Taxonomy" id="861298"/>
    <lineage>
        <taxon>Bacteria</taxon>
        <taxon>Pseudomonadati</taxon>
        <taxon>Pseudomonadota</taxon>
        <taxon>Gammaproteobacteria</taxon>
        <taxon>Vibrionales</taxon>
        <taxon>Vibrionaceae</taxon>
        <taxon>Vibrio</taxon>
    </lineage>
</organism>
<keyword evidence="4" id="KW-0410">Iron transport</keyword>
<dbReference type="InterPro" id="IPR003959">
    <property type="entry name" value="ATPase_AAA_core"/>
</dbReference>
<sequence length="225" mass="25543">MELSNLESKLCPFDFKDKITIFVGENGCGKSTFLEAIAIGFGCNPEGGGRNYNFNTENTHSDFYEKIILSRGYKKPNDIYFYRAESFYNVSTEIRRLDSEPSFDPEIKTYYGGSDLHKKSHGEAMESLFNHRFNSKGLYILDEPEASLSPAKQLTFVKRIVDLSKLGCQFIIASHSPIIMSTPGSGLYLVDDNMRNVDFHDTEAFIIYKSVLQDGKRFMDSVVNK</sequence>
<evidence type="ECO:0000256" key="7">
    <source>
        <dbReference type="ARBA" id="ARBA00023136"/>
    </source>
</evidence>
<gene>
    <name evidence="9" type="ORF">SAMN04488136_13064</name>
</gene>
<evidence type="ECO:0000313" key="10">
    <source>
        <dbReference type="Proteomes" id="UP000198854"/>
    </source>
</evidence>
<dbReference type="Pfam" id="PF13304">
    <property type="entry name" value="AAA_21"/>
    <property type="match status" value="1"/>
</dbReference>
<keyword evidence="6" id="KW-0406">Ion transport</keyword>
<dbReference type="GO" id="GO:0006302">
    <property type="term" value="P:double-strand break repair"/>
    <property type="evidence" value="ECO:0007669"/>
    <property type="project" value="InterPro"/>
</dbReference>
<evidence type="ECO:0000256" key="4">
    <source>
        <dbReference type="ARBA" id="ARBA00022496"/>
    </source>
</evidence>
<dbReference type="GO" id="GO:0005886">
    <property type="term" value="C:plasma membrane"/>
    <property type="evidence" value="ECO:0007669"/>
    <property type="project" value="UniProtKB-SubCell"/>
</dbReference>
<evidence type="ECO:0000256" key="2">
    <source>
        <dbReference type="ARBA" id="ARBA00022448"/>
    </source>
</evidence>
<evidence type="ECO:0000256" key="3">
    <source>
        <dbReference type="ARBA" id="ARBA00022475"/>
    </source>
</evidence>
<dbReference type="GO" id="GO:0016887">
    <property type="term" value="F:ATP hydrolysis activity"/>
    <property type="evidence" value="ECO:0007669"/>
    <property type="project" value="InterPro"/>
</dbReference>
<dbReference type="SUPFAM" id="SSF52540">
    <property type="entry name" value="P-loop containing nucleoside triphosphate hydrolases"/>
    <property type="match status" value="1"/>
</dbReference>
<reference evidence="9 10" key="1">
    <citation type="submission" date="2016-10" db="EMBL/GenBank/DDBJ databases">
        <authorList>
            <person name="de Groot N.N."/>
        </authorList>
    </citation>
    <scope>NUCLEOTIDE SEQUENCE [LARGE SCALE GENOMIC DNA]</scope>
    <source>
        <strain evidence="9 10">CGMCC 1.10228</strain>
    </source>
</reference>